<dbReference type="GO" id="GO:0003677">
    <property type="term" value="F:DNA binding"/>
    <property type="evidence" value="ECO:0007669"/>
    <property type="project" value="InterPro"/>
</dbReference>
<dbReference type="HOGENOM" id="CLU_1413929_0_0_0"/>
<dbReference type="Pfam" id="PF13560">
    <property type="entry name" value="HTH_31"/>
    <property type="match status" value="1"/>
</dbReference>
<dbReference type="InterPro" id="IPR010982">
    <property type="entry name" value="Lambda_DNA-bd_dom_sf"/>
</dbReference>
<dbReference type="PROSITE" id="PS50943">
    <property type="entry name" value="HTH_CROC1"/>
    <property type="match status" value="1"/>
</dbReference>
<feature type="domain" description="HTH cro/C1-type" evidence="1">
    <location>
        <begin position="19"/>
        <end position="74"/>
    </location>
</feature>
<reference evidence="2 3" key="1">
    <citation type="journal article" date="2011" name="J. Bacteriol.">
        <title>Genome sequence of the verrucomicrobium Opitutus terrae PB90-1, an abundant inhabitant of rice paddy soil ecosystems.</title>
        <authorList>
            <person name="van Passel M.W."/>
            <person name="Kant R."/>
            <person name="Palva A."/>
            <person name="Copeland A."/>
            <person name="Lucas S."/>
            <person name="Lapidus A."/>
            <person name="Glavina del Rio T."/>
            <person name="Pitluck S."/>
            <person name="Goltsman E."/>
            <person name="Clum A."/>
            <person name="Sun H."/>
            <person name="Schmutz J."/>
            <person name="Larimer F.W."/>
            <person name="Land M.L."/>
            <person name="Hauser L."/>
            <person name="Kyrpides N."/>
            <person name="Mikhailova N."/>
            <person name="Richardson P.P."/>
            <person name="Janssen P.H."/>
            <person name="de Vos W.M."/>
            <person name="Smidt H."/>
        </authorList>
    </citation>
    <scope>NUCLEOTIDE SEQUENCE [LARGE SCALE GENOMIC DNA]</scope>
    <source>
        <strain evidence="3">DSM 11246 / JCM 15787 / PB90-1</strain>
    </source>
</reference>
<accession>B1ZUN1</accession>
<organism evidence="2 3">
    <name type="scientific">Opitutus terrae (strain DSM 11246 / JCM 15787 / PB90-1)</name>
    <dbReference type="NCBI Taxonomy" id="452637"/>
    <lineage>
        <taxon>Bacteria</taxon>
        <taxon>Pseudomonadati</taxon>
        <taxon>Verrucomicrobiota</taxon>
        <taxon>Opitutia</taxon>
        <taxon>Opitutales</taxon>
        <taxon>Opitutaceae</taxon>
        <taxon>Opitutus</taxon>
    </lineage>
</organism>
<keyword evidence="3" id="KW-1185">Reference proteome</keyword>
<dbReference type="SMART" id="SM00530">
    <property type="entry name" value="HTH_XRE"/>
    <property type="match status" value="1"/>
</dbReference>
<dbReference type="eggNOG" id="COG1396">
    <property type="taxonomic scope" value="Bacteria"/>
</dbReference>
<dbReference type="STRING" id="452637.Oter_1631"/>
<dbReference type="EMBL" id="CP001032">
    <property type="protein sequence ID" value="ACB74915.1"/>
    <property type="molecule type" value="Genomic_DNA"/>
</dbReference>
<gene>
    <name evidence="2" type="ordered locus">Oter_1631</name>
</gene>
<sequence length="192" mass="20898">MTSLPRRGYSLRVDYTQLFRKLRESRGLTLDQLAELARVHRNTVVNIESGRPVKFKTIARLMKRMGYAADSTELRSIALLWLESVSGIPFSRADAEGTARQAIASYRAPLRQAARELEATVTAASLSPKAIELLIFAAQTPEVLSILEQVRALTKGAAAIAAAELELKAAEDAAAYETKPAPRSTAASSRSK</sequence>
<evidence type="ECO:0000259" key="1">
    <source>
        <dbReference type="PROSITE" id="PS50943"/>
    </source>
</evidence>
<evidence type="ECO:0000313" key="2">
    <source>
        <dbReference type="EMBL" id="ACB74915.1"/>
    </source>
</evidence>
<protein>
    <submittedName>
        <fullName evidence="2">Transcriptional regulator, XRE family</fullName>
    </submittedName>
</protein>
<name>B1ZUN1_OPITP</name>
<dbReference type="Proteomes" id="UP000007013">
    <property type="component" value="Chromosome"/>
</dbReference>
<dbReference type="CDD" id="cd00093">
    <property type="entry name" value="HTH_XRE"/>
    <property type="match status" value="1"/>
</dbReference>
<dbReference type="KEGG" id="ote:Oter_1631"/>
<proteinExistence type="predicted"/>
<dbReference type="Gene3D" id="1.10.260.40">
    <property type="entry name" value="lambda repressor-like DNA-binding domains"/>
    <property type="match status" value="1"/>
</dbReference>
<dbReference type="AlphaFoldDB" id="B1ZUN1"/>
<dbReference type="SUPFAM" id="SSF47413">
    <property type="entry name" value="lambda repressor-like DNA-binding domains"/>
    <property type="match status" value="1"/>
</dbReference>
<dbReference type="InterPro" id="IPR001387">
    <property type="entry name" value="Cro/C1-type_HTH"/>
</dbReference>
<evidence type="ECO:0000313" key="3">
    <source>
        <dbReference type="Proteomes" id="UP000007013"/>
    </source>
</evidence>